<sequence length="163" mass="18795">MEEKRIKKRFETLERNVLILIAIPIPFFAVVYLNSQNSTFSFDLPELSTFWDSFGLGLVVSILFLQYFNFQTSIKRILRGNLDLETKLALYSQATMQRFWILFVSTFISALGLLFFDNPGFTMAFAVTLLFFSLGKPSPDRIVKSLKLKGEEKDKVLGMKRRG</sequence>
<keyword evidence="1" id="KW-1133">Transmembrane helix</keyword>
<dbReference type="EMBL" id="LT838813">
    <property type="protein sequence ID" value="SMD45950.1"/>
    <property type="molecule type" value="Genomic_DNA"/>
</dbReference>
<evidence type="ECO:0000313" key="2">
    <source>
        <dbReference type="EMBL" id="SMD45950.1"/>
    </source>
</evidence>
<proteinExistence type="predicted"/>
<keyword evidence="1" id="KW-0472">Membrane</keyword>
<keyword evidence="3" id="KW-1185">Reference proteome</keyword>
<keyword evidence="1" id="KW-0812">Transmembrane</keyword>
<gene>
    <name evidence="2" type="ORF">SAMN00777080_4623</name>
</gene>
<accession>A0A1W2HAN2</accession>
<dbReference type="OrthoDB" id="839615at2"/>
<feature type="transmembrane region" description="Helical" evidence="1">
    <location>
        <begin position="53"/>
        <end position="70"/>
    </location>
</feature>
<reference evidence="3" key="1">
    <citation type="submission" date="2017-04" db="EMBL/GenBank/DDBJ databases">
        <authorList>
            <person name="Varghese N."/>
            <person name="Submissions S."/>
        </authorList>
    </citation>
    <scope>NUCLEOTIDE SEQUENCE [LARGE SCALE GENOMIC DNA]</scope>
    <source>
        <strain evidence="3">DSM 16537</strain>
    </source>
</reference>
<dbReference type="Proteomes" id="UP000192333">
    <property type="component" value="Chromosome I"/>
</dbReference>
<protein>
    <submittedName>
        <fullName evidence="2">Uncharacterized protein</fullName>
    </submittedName>
</protein>
<name>A0A1W2HAN2_9BACT</name>
<feature type="transmembrane region" description="Helical" evidence="1">
    <location>
        <begin position="12"/>
        <end position="33"/>
    </location>
</feature>
<dbReference type="AlphaFoldDB" id="A0A1W2HAN2"/>
<evidence type="ECO:0000256" key="1">
    <source>
        <dbReference type="SAM" id="Phobius"/>
    </source>
</evidence>
<feature type="transmembrane region" description="Helical" evidence="1">
    <location>
        <begin position="99"/>
        <end position="116"/>
    </location>
</feature>
<organism evidence="2 3">
    <name type="scientific">Aquiflexum balticum DSM 16537</name>
    <dbReference type="NCBI Taxonomy" id="758820"/>
    <lineage>
        <taxon>Bacteria</taxon>
        <taxon>Pseudomonadati</taxon>
        <taxon>Bacteroidota</taxon>
        <taxon>Cytophagia</taxon>
        <taxon>Cytophagales</taxon>
        <taxon>Cyclobacteriaceae</taxon>
        <taxon>Aquiflexum</taxon>
    </lineage>
</organism>
<evidence type="ECO:0000313" key="3">
    <source>
        <dbReference type="Proteomes" id="UP000192333"/>
    </source>
</evidence>